<feature type="transmembrane region" description="Helical" evidence="1">
    <location>
        <begin position="28"/>
        <end position="52"/>
    </location>
</feature>
<reference evidence="3" key="1">
    <citation type="submission" date="2010-05" db="EMBL/GenBank/DDBJ databases">
        <title>The complete genome of Truepera radiovictris DSM 17093.</title>
        <authorList>
            <consortium name="US DOE Joint Genome Institute (JGI-PGF)"/>
            <person name="Lucas S."/>
            <person name="Copeland A."/>
            <person name="Lapidus A."/>
            <person name="Glavina del Rio T."/>
            <person name="Dalin E."/>
            <person name="Tice H."/>
            <person name="Bruce D."/>
            <person name="Goodwin L."/>
            <person name="Pitluck S."/>
            <person name="Kyrpides N."/>
            <person name="Mavromatis K."/>
            <person name="Ovchinnikova G."/>
            <person name="Munk A.C."/>
            <person name="Detter J.C."/>
            <person name="Han C."/>
            <person name="Tapia R."/>
            <person name="Land M."/>
            <person name="Hauser L."/>
            <person name="Markowitz V."/>
            <person name="Cheng J.-F."/>
            <person name="Hugenholtz P."/>
            <person name="Woyke T."/>
            <person name="Wu D."/>
            <person name="Tindall B."/>
            <person name="Pomrenke H.G."/>
            <person name="Brambilla E."/>
            <person name="Klenk H.-P."/>
            <person name="Eisen J.A."/>
        </authorList>
    </citation>
    <scope>NUCLEOTIDE SEQUENCE [LARGE SCALE GENOMIC DNA]</scope>
    <source>
        <strain evidence="3">DSM 17093 / CIP 108686 / LMG 22925 / RQ-24</strain>
    </source>
</reference>
<keyword evidence="1" id="KW-0812">Transmembrane</keyword>
<dbReference type="Proteomes" id="UP000000379">
    <property type="component" value="Chromosome"/>
</dbReference>
<gene>
    <name evidence="2" type="ordered locus">Trad_1427</name>
</gene>
<evidence type="ECO:0000313" key="3">
    <source>
        <dbReference type="Proteomes" id="UP000000379"/>
    </source>
</evidence>
<reference evidence="2 3" key="2">
    <citation type="journal article" date="2011" name="Stand. Genomic Sci.">
        <title>Complete genome sequence of Truepera radiovictrix type strain (RQ-24).</title>
        <authorList>
            <person name="Ivanova N."/>
            <person name="Rohde C."/>
            <person name="Munk C."/>
            <person name="Nolan M."/>
            <person name="Lucas S."/>
            <person name="Del Rio T.G."/>
            <person name="Tice H."/>
            <person name="Deshpande S."/>
            <person name="Cheng J.F."/>
            <person name="Tapia R."/>
            <person name="Han C."/>
            <person name="Goodwin L."/>
            <person name="Pitluck S."/>
            <person name="Liolios K."/>
            <person name="Mavromatis K."/>
            <person name="Mikhailova N."/>
            <person name="Pati A."/>
            <person name="Chen A."/>
            <person name="Palaniappan K."/>
            <person name="Land M."/>
            <person name="Hauser L."/>
            <person name="Chang Y.J."/>
            <person name="Jeffries C.D."/>
            <person name="Brambilla E."/>
            <person name="Rohde M."/>
            <person name="Goker M."/>
            <person name="Tindall B.J."/>
            <person name="Woyke T."/>
            <person name="Bristow J."/>
            <person name="Eisen J.A."/>
            <person name="Markowitz V."/>
            <person name="Hugenholtz P."/>
            <person name="Kyrpides N.C."/>
            <person name="Klenk H.P."/>
            <person name="Lapidus A."/>
        </authorList>
    </citation>
    <scope>NUCLEOTIDE SEQUENCE [LARGE SCALE GENOMIC DNA]</scope>
    <source>
        <strain evidence="3">DSM 17093 / CIP 108686 / LMG 22925 / RQ-24</strain>
    </source>
</reference>
<dbReference type="HOGENOM" id="CLU_3049121_0_0_0"/>
<name>D7CX41_TRURR</name>
<proteinExistence type="predicted"/>
<accession>D7CX41</accession>
<organism evidence="2 3">
    <name type="scientific">Truepera radiovictrix (strain DSM 17093 / CIP 108686 / LMG 22925 / RQ-24)</name>
    <dbReference type="NCBI Taxonomy" id="649638"/>
    <lineage>
        <taxon>Bacteria</taxon>
        <taxon>Thermotogati</taxon>
        <taxon>Deinococcota</taxon>
        <taxon>Deinococci</taxon>
        <taxon>Trueperales</taxon>
        <taxon>Trueperaceae</taxon>
        <taxon>Truepera</taxon>
    </lineage>
</organism>
<evidence type="ECO:0000256" key="1">
    <source>
        <dbReference type="SAM" id="Phobius"/>
    </source>
</evidence>
<dbReference type="KEGG" id="tra:Trad_1427"/>
<keyword evidence="3" id="KW-1185">Reference proteome</keyword>
<protein>
    <submittedName>
        <fullName evidence="2">Uncharacterized protein</fullName>
    </submittedName>
</protein>
<keyword evidence="1" id="KW-1133">Transmembrane helix</keyword>
<sequence>MCLGLYPLGKEFRIRRHFVEPSDYLSQLLVLVTVQFAFLLIDLHLSVITLVFTQ</sequence>
<evidence type="ECO:0000313" key="2">
    <source>
        <dbReference type="EMBL" id="ADI14549.1"/>
    </source>
</evidence>
<keyword evidence="1" id="KW-0472">Membrane</keyword>
<dbReference type="AlphaFoldDB" id="D7CX41"/>
<dbReference type="EMBL" id="CP002049">
    <property type="protein sequence ID" value="ADI14549.1"/>
    <property type="molecule type" value="Genomic_DNA"/>
</dbReference>